<dbReference type="InterPro" id="IPR007712">
    <property type="entry name" value="RelE/ParE_toxin"/>
</dbReference>
<protein>
    <submittedName>
        <fullName evidence="2">Addiction module</fullName>
    </submittedName>
</protein>
<sequence>MPQIVYSDNFNEDFQRITEFMRRVSPETVGKMTLEILTSLDILSEQPEIGSPSHYPVLAEEFSNLRKFIIRFGKGSYIVLYNYDRTQDIVVLAHIKHSKEQNFSFEK</sequence>
<dbReference type="Pfam" id="PF05016">
    <property type="entry name" value="ParE_toxin"/>
    <property type="match status" value="1"/>
</dbReference>
<evidence type="ECO:0000256" key="1">
    <source>
        <dbReference type="ARBA" id="ARBA00022649"/>
    </source>
</evidence>
<accession>T0KVU9</accession>
<reference evidence="2" key="1">
    <citation type="journal article" date="2013" name="Antimicrob. Agents Chemother.">
        <title>Characterization of TEM-1 beta-lactamase producing Kingella kingae clinical isolates.</title>
        <authorList>
            <person name="Banerjee A."/>
            <person name="Kaplan J.B."/>
            <person name="Soherwardy A."/>
            <person name="Nudell Y."/>
            <person name="Mackenzie G.A."/>
            <person name="Johnson S."/>
            <person name="Balashova N.V."/>
        </authorList>
    </citation>
    <scope>NUCLEOTIDE SEQUENCE</scope>
    <source>
        <strain evidence="2">KKC2005004457</strain>
        <plasmid evidence="2">unnamed</plasmid>
    </source>
</reference>
<gene>
    <name evidence="2" type="ORF">C297_p00130</name>
</gene>
<evidence type="ECO:0000313" key="2">
    <source>
        <dbReference type="EMBL" id="EQB59632.1"/>
    </source>
</evidence>
<dbReference type="Gene3D" id="3.30.2310.20">
    <property type="entry name" value="RelE-like"/>
    <property type="match status" value="1"/>
</dbReference>
<dbReference type="EMBL" id="AMPT01000005">
    <property type="protein sequence ID" value="EQB59632.1"/>
    <property type="molecule type" value="Genomic_DNA"/>
</dbReference>
<name>T0KVU9_KINKI</name>
<keyword evidence="1" id="KW-1277">Toxin-antitoxin system</keyword>
<dbReference type="InterPro" id="IPR035093">
    <property type="entry name" value="RelE/ParE_toxin_dom_sf"/>
</dbReference>
<comment type="caution">
    <text evidence="2">The sequence shown here is derived from an EMBL/GenBank/DDBJ whole genome shotgun (WGS) entry which is preliminary data.</text>
</comment>
<proteinExistence type="predicted"/>
<dbReference type="AlphaFoldDB" id="T0KVU9"/>
<geneLocation type="plasmid" evidence="2">
    <name>unnamed</name>
</geneLocation>
<keyword evidence="2" id="KW-0614">Plasmid</keyword>
<organism evidence="2">
    <name type="scientific">Kingella kingae KKC2005004457</name>
    <dbReference type="NCBI Taxonomy" id="1229911"/>
    <lineage>
        <taxon>Bacteria</taxon>
        <taxon>Pseudomonadati</taxon>
        <taxon>Pseudomonadota</taxon>
        <taxon>Betaproteobacteria</taxon>
        <taxon>Neisseriales</taxon>
        <taxon>Neisseriaceae</taxon>
        <taxon>Kingella</taxon>
    </lineage>
</organism>